<comment type="cofactor">
    <cofactor evidence="2 11">
        <name>NAD(+)</name>
        <dbReference type="ChEBI" id="CHEBI:57540"/>
    </cofactor>
</comment>
<protein>
    <recommendedName>
        <fullName evidence="6 11">UDP-glucose 4-epimerase</fullName>
        <ecNumber evidence="5 11">5.1.3.2</ecNumber>
    </recommendedName>
</protein>
<comment type="subunit">
    <text evidence="11">Homodimer.</text>
</comment>
<dbReference type="InterPro" id="IPR001509">
    <property type="entry name" value="Epimerase_deHydtase"/>
</dbReference>
<keyword evidence="9 11" id="KW-0413">Isomerase</keyword>
<keyword evidence="14" id="KW-1185">Reference proteome</keyword>
<comment type="caution">
    <text evidence="13">The sequence shown here is derived from an EMBL/GenBank/DDBJ whole genome shotgun (WGS) entry which is preliminary data.</text>
</comment>
<evidence type="ECO:0000256" key="9">
    <source>
        <dbReference type="ARBA" id="ARBA00023235"/>
    </source>
</evidence>
<dbReference type="InterPro" id="IPR005886">
    <property type="entry name" value="UDP_G4E"/>
</dbReference>
<dbReference type="InterPro" id="IPR036291">
    <property type="entry name" value="NAD(P)-bd_dom_sf"/>
</dbReference>
<evidence type="ECO:0000259" key="12">
    <source>
        <dbReference type="Pfam" id="PF01370"/>
    </source>
</evidence>
<dbReference type="Gene3D" id="3.40.50.720">
    <property type="entry name" value="NAD(P)-binding Rossmann-like Domain"/>
    <property type="match status" value="1"/>
</dbReference>
<gene>
    <name evidence="13" type="primary">galE</name>
    <name evidence="13" type="ORF">BFS35_005865</name>
</gene>
<evidence type="ECO:0000256" key="1">
    <source>
        <dbReference type="ARBA" id="ARBA00000083"/>
    </source>
</evidence>
<dbReference type="EMBL" id="MJBI02000002">
    <property type="protein sequence ID" value="RAI81091.1"/>
    <property type="molecule type" value="Genomic_DNA"/>
</dbReference>
<dbReference type="NCBIfam" id="TIGR01179">
    <property type="entry name" value="galE"/>
    <property type="match status" value="1"/>
</dbReference>
<evidence type="ECO:0000256" key="5">
    <source>
        <dbReference type="ARBA" id="ARBA00013189"/>
    </source>
</evidence>
<evidence type="ECO:0000256" key="4">
    <source>
        <dbReference type="ARBA" id="ARBA00007637"/>
    </source>
</evidence>
<feature type="domain" description="NAD-dependent epimerase/dehydratase" evidence="12">
    <location>
        <begin position="3"/>
        <end position="252"/>
    </location>
</feature>
<dbReference type="SUPFAM" id="SSF51735">
    <property type="entry name" value="NAD(P)-binding Rossmann-fold domains"/>
    <property type="match status" value="1"/>
</dbReference>
<dbReference type="AlphaFoldDB" id="A0A395GAL4"/>
<dbReference type="GO" id="GO:0003978">
    <property type="term" value="F:UDP-glucose 4-epimerase activity"/>
    <property type="evidence" value="ECO:0007669"/>
    <property type="project" value="UniProtKB-UniRule"/>
</dbReference>
<dbReference type="UniPathway" id="UPA00214"/>
<sequence length="329" mass="36960">MRILVLGGAGYIGSHAVHQLITQGYDVTVVDNLVTGHKQAIHAQAHFYEGDIRDKAFLSHVFEKEHIDAVMHFAAFSLVGESVTDPMKYFNNNVYGAQILLETMNQFQVNYLIFSSTAATYGEPKRIPISEDDDTLPTNPYGESKLIMEKMIRWNANATDLKYVALRYFNVAGAHREGLIGEDHSPETHLIPIVLQTALGQRDYITIFGDDYPTKDGTCIRDYVHVEDLVDAHIKALQYLLDGGDNEVFNLGSNNGFSVNEIIDTAEKVTQRSIKRVIGPRREGDPSTLIAASEKAKEVLGWLPQRTNIETIIQDAWKWHSNNPKGWEE</sequence>
<keyword evidence="7 11" id="KW-0520">NAD</keyword>
<dbReference type="EC" id="5.1.3.2" evidence="5 11"/>
<dbReference type="Gene3D" id="3.90.25.10">
    <property type="entry name" value="UDP-galactose 4-epimerase, domain 1"/>
    <property type="match status" value="1"/>
</dbReference>
<comment type="pathway">
    <text evidence="3 11">Carbohydrate metabolism; galactose metabolism.</text>
</comment>
<accession>A0A395GAL4</accession>
<evidence type="ECO:0000256" key="11">
    <source>
        <dbReference type="RuleBase" id="RU366046"/>
    </source>
</evidence>
<evidence type="ECO:0000256" key="10">
    <source>
        <dbReference type="ARBA" id="ARBA00023277"/>
    </source>
</evidence>
<keyword evidence="8" id="KW-0299">Galactose metabolism</keyword>
<comment type="similarity">
    <text evidence="4 11">Belongs to the NAD(P)-dependent epimerase/dehydratase family.</text>
</comment>
<evidence type="ECO:0000256" key="3">
    <source>
        <dbReference type="ARBA" id="ARBA00004947"/>
    </source>
</evidence>
<evidence type="ECO:0000256" key="6">
    <source>
        <dbReference type="ARBA" id="ARBA00018569"/>
    </source>
</evidence>
<proteinExistence type="inferred from homology"/>
<reference evidence="13 14" key="1">
    <citation type="journal article" date="2018" name="Front. Microbiol.">
        <title>Description and Comparative Genomics of Macrococcus caseolyticus subsp. hominis subsp. nov., Macrococcus goetzii sp. nov., Macrococcus epidermidis sp. nov., and Macrococcus bohemicus sp. nov., Novel Macrococci From Human Clinical Material With Virulence Potential and Suspected Uptake of Foreign DNA by Natural Transformation.</title>
        <authorList>
            <person name="Maslanova I."/>
            <person name="Wertheimer Z."/>
            <person name="Sedlacek I."/>
            <person name="Svec P."/>
            <person name="Indrakova A."/>
            <person name="Kovarovic V."/>
            <person name="Schumann P."/>
            <person name="Sproer C."/>
            <person name="Kralova S."/>
            <person name="Sedo O."/>
            <person name="Kristofova L."/>
            <person name="Vrbovska V."/>
            <person name="Fuzik T."/>
            <person name="Petras P."/>
            <person name="Zdrahal Z."/>
            <person name="Ruzickova V."/>
            <person name="Doskar J."/>
            <person name="Pantucek R."/>
        </authorList>
    </citation>
    <scope>NUCLEOTIDE SEQUENCE [LARGE SCALE GENOMIC DNA]</scope>
    <source>
        <strain evidence="13 14">CCM 4927</strain>
    </source>
</reference>
<organism evidence="13 14">
    <name type="scientific">Macrococcoides goetzii</name>
    <dbReference type="NCBI Taxonomy" id="1891097"/>
    <lineage>
        <taxon>Bacteria</taxon>
        <taxon>Bacillati</taxon>
        <taxon>Bacillota</taxon>
        <taxon>Bacilli</taxon>
        <taxon>Bacillales</taxon>
        <taxon>Staphylococcaceae</taxon>
        <taxon>Macrococcoides</taxon>
    </lineage>
</organism>
<dbReference type="PANTHER" id="PTHR43725">
    <property type="entry name" value="UDP-GLUCOSE 4-EPIMERASE"/>
    <property type="match status" value="1"/>
</dbReference>
<evidence type="ECO:0000313" key="13">
    <source>
        <dbReference type="EMBL" id="RAI81091.1"/>
    </source>
</evidence>
<dbReference type="RefSeq" id="WP_099579418.1">
    <property type="nucleotide sequence ID" value="NZ_MJBI02000002.1"/>
</dbReference>
<dbReference type="GO" id="GO:0033499">
    <property type="term" value="P:galactose catabolic process via UDP-galactose, Leloir pathway"/>
    <property type="evidence" value="ECO:0007669"/>
    <property type="project" value="TreeGrafter"/>
</dbReference>
<evidence type="ECO:0000313" key="14">
    <source>
        <dbReference type="Proteomes" id="UP000229523"/>
    </source>
</evidence>
<dbReference type="Pfam" id="PF01370">
    <property type="entry name" value="Epimerase"/>
    <property type="match status" value="1"/>
</dbReference>
<dbReference type="Proteomes" id="UP000229523">
    <property type="component" value="Unassembled WGS sequence"/>
</dbReference>
<keyword evidence="10 11" id="KW-0119">Carbohydrate metabolism</keyword>
<evidence type="ECO:0000256" key="2">
    <source>
        <dbReference type="ARBA" id="ARBA00001911"/>
    </source>
</evidence>
<evidence type="ECO:0000256" key="7">
    <source>
        <dbReference type="ARBA" id="ARBA00023027"/>
    </source>
</evidence>
<name>A0A395GAL4_9STAP</name>
<evidence type="ECO:0000256" key="8">
    <source>
        <dbReference type="ARBA" id="ARBA00023144"/>
    </source>
</evidence>
<dbReference type="CDD" id="cd05247">
    <property type="entry name" value="UDP_G4E_1_SDR_e"/>
    <property type="match status" value="1"/>
</dbReference>
<dbReference type="PANTHER" id="PTHR43725:SF53">
    <property type="entry name" value="UDP-ARABINOSE 4-EPIMERASE 1"/>
    <property type="match status" value="1"/>
</dbReference>
<comment type="catalytic activity">
    <reaction evidence="1 11">
        <text>UDP-alpha-D-glucose = UDP-alpha-D-galactose</text>
        <dbReference type="Rhea" id="RHEA:22168"/>
        <dbReference type="ChEBI" id="CHEBI:58885"/>
        <dbReference type="ChEBI" id="CHEBI:66914"/>
        <dbReference type="EC" id="5.1.3.2"/>
    </reaction>
</comment>